<proteinExistence type="predicted"/>
<reference evidence="2 3" key="1">
    <citation type="submission" date="2024-09" db="EMBL/GenBank/DDBJ databases">
        <authorList>
            <person name="D'Angelo T."/>
        </authorList>
    </citation>
    <scope>NUCLEOTIDE SEQUENCE [LARGE SCALE GENOMIC DNA]</scope>
    <source>
        <strain evidence="2">SAG AM-311-F02</strain>
    </source>
</reference>
<accession>A0ABV6YQE4</accession>
<dbReference type="Proteomes" id="UP001594288">
    <property type="component" value="Unassembled WGS sequence"/>
</dbReference>
<feature type="non-terminal residue" evidence="2">
    <location>
        <position position="1"/>
    </location>
</feature>
<keyword evidence="3" id="KW-1185">Reference proteome</keyword>
<evidence type="ECO:0000313" key="2">
    <source>
        <dbReference type="EMBL" id="MFC1800295.1"/>
    </source>
</evidence>
<feature type="compositionally biased region" description="Basic and acidic residues" evidence="1">
    <location>
        <begin position="100"/>
        <end position="115"/>
    </location>
</feature>
<evidence type="ECO:0000256" key="1">
    <source>
        <dbReference type="SAM" id="MobiDB-lite"/>
    </source>
</evidence>
<organism evidence="2 3">
    <name type="scientific">Eiseniibacteriota bacterium</name>
    <dbReference type="NCBI Taxonomy" id="2212470"/>
    <lineage>
        <taxon>Bacteria</taxon>
        <taxon>Candidatus Eiseniibacteriota</taxon>
    </lineage>
</organism>
<dbReference type="EMBL" id="JBHPEI010000109">
    <property type="protein sequence ID" value="MFC1800295.1"/>
    <property type="molecule type" value="Genomic_DNA"/>
</dbReference>
<evidence type="ECO:0008006" key="4">
    <source>
        <dbReference type="Google" id="ProtNLM"/>
    </source>
</evidence>
<evidence type="ECO:0000313" key="3">
    <source>
        <dbReference type="Proteomes" id="UP001594288"/>
    </source>
</evidence>
<sequence length="478" mass="54277">LHLSMNAGATNNAYAAVSNSGSRKDLAASVTYVPNAQLRSSVSYTAKSTLLDSDVDSGGVTVFSSVDESFAQDLAFTVAYDIRPGIKLSADASRNARKKEHPDPVRKQQETEMRTARRAGASANFDMWRRLRWDMAMRLNENESLFDLQDDRDNSARSTTIDGSARIEAWRGALIAVGGSWDNSRNIYRATETGDNTGENLYRALSLKYSQDLGPKADMNLTALSDITSVVYDNKDETTGNPKDRDRINSRMTMTVNYKPVPAVSTRFGTEYSDEHTVYTRASQSWSNKNTRRFRVTGSYDVKTFRRVGLKQDYDISALYTFYQFGENRNTLVRNSNIRSRVTFPIAPKLNLNVDHQYKFQDQGGYREVDGQSLYARSSERETNVLGINLRYVPFTALKLSVRSSYQLQRNYRYVEGVRIFDYEIPTRTLSGKISFNHKWGDRTSLAISVEQNRKEGSRVSDAFRSYRNIEFEATHVF</sequence>
<name>A0ABV6YQE4_UNCEI</name>
<protein>
    <recommendedName>
        <fullName evidence="4">TIGR03016 family PEP-CTERM system-associated outer membrane protein</fullName>
    </recommendedName>
</protein>
<dbReference type="SUPFAM" id="SSF56935">
    <property type="entry name" value="Porins"/>
    <property type="match status" value="1"/>
</dbReference>
<gene>
    <name evidence="2" type="ORF">ACFL2Z_05265</name>
</gene>
<feature type="region of interest" description="Disordered" evidence="1">
    <location>
        <begin position="91"/>
        <end position="118"/>
    </location>
</feature>
<comment type="caution">
    <text evidence="2">The sequence shown here is derived from an EMBL/GenBank/DDBJ whole genome shotgun (WGS) entry which is preliminary data.</text>
</comment>